<protein>
    <submittedName>
        <fullName evidence="2">Nuclear transport factor 2 family protein</fullName>
    </submittedName>
</protein>
<dbReference type="InterPro" id="IPR032710">
    <property type="entry name" value="NTF2-like_dom_sf"/>
</dbReference>
<keyword evidence="3" id="KW-1185">Reference proteome</keyword>
<dbReference type="Pfam" id="PF12680">
    <property type="entry name" value="SnoaL_2"/>
    <property type="match status" value="1"/>
</dbReference>
<evidence type="ECO:0000313" key="3">
    <source>
        <dbReference type="Proteomes" id="UP001203423"/>
    </source>
</evidence>
<dbReference type="RefSeq" id="WP_248939965.1">
    <property type="nucleotide sequence ID" value="NZ_JAKIKS010000029.1"/>
</dbReference>
<reference evidence="2 3" key="1">
    <citation type="submission" date="2022-01" db="EMBL/GenBank/DDBJ databases">
        <title>Whole genome-based taxonomy of the Shewanellaceae.</title>
        <authorList>
            <person name="Martin-Rodriguez A.J."/>
        </authorList>
    </citation>
    <scope>NUCLEOTIDE SEQUENCE [LARGE SCALE GENOMIC DNA]</scope>
    <source>
        <strain evidence="2 3">DSM 17177</strain>
    </source>
</reference>
<evidence type="ECO:0000259" key="1">
    <source>
        <dbReference type="Pfam" id="PF12680"/>
    </source>
</evidence>
<feature type="domain" description="SnoaL-like" evidence="1">
    <location>
        <begin position="9"/>
        <end position="103"/>
    </location>
</feature>
<dbReference type="EMBL" id="JAKIKS010000029">
    <property type="protein sequence ID" value="MCL1124687.1"/>
    <property type="molecule type" value="Genomic_DNA"/>
</dbReference>
<name>A0ABT0LAI1_9GAMM</name>
<gene>
    <name evidence="2" type="ORF">L2764_09390</name>
</gene>
<organism evidence="2 3">
    <name type="scientific">Shewanella surugensis</name>
    <dbReference type="NCBI Taxonomy" id="212020"/>
    <lineage>
        <taxon>Bacteria</taxon>
        <taxon>Pseudomonadati</taxon>
        <taxon>Pseudomonadota</taxon>
        <taxon>Gammaproteobacteria</taxon>
        <taxon>Alteromonadales</taxon>
        <taxon>Shewanellaceae</taxon>
        <taxon>Shewanella</taxon>
    </lineage>
</organism>
<proteinExistence type="predicted"/>
<accession>A0ABT0LAI1</accession>
<comment type="caution">
    <text evidence="2">The sequence shown here is derived from an EMBL/GenBank/DDBJ whole genome shotgun (WGS) entry which is preliminary data.</text>
</comment>
<sequence>MSINTLEVWHQLVKKRDPRGLSDLLSEEVVFYSPVLHTPQVGKVVTQHYLSAAFHIFFNAPFRYVREVVDGNDAILEFEVEIDGLNINGVDMIKWNDAGQIVEFKVMLRPLKAVHLIQQKMAEMLKQVANTTA</sequence>
<evidence type="ECO:0000313" key="2">
    <source>
        <dbReference type="EMBL" id="MCL1124687.1"/>
    </source>
</evidence>
<dbReference type="Proteomes" id="UP001203423">
    <property type="component" value="Unassembled WGS sequence"/>
</dbReference>
<dbReference type="InterPro" id="IPR037401">
    <property type="entry name" value="SnoaL-like"/>
</dbReference>
<dbReference type="SUPFAM" id="SSF54427">
    <property type="entry name" value="NTF2-like"/>
    <property type="match status" value="1"/>
</dbReference>
<dbReference type="Gene3D" id="3.10.450.50">
    <property type="match status" value="1"/>
</dbReference>